<reference evidence="2" key="1">
    <citation type="submission" date="2018-06" db="EMBL/GenBank/DDBJ databases">
        <authorList>
            <person name="Zhirakovskaya E."/>
        </authorList>
    </citation>
    <scope>NUCLEOTIDE SEQUENCE</scope>
</reference>
<dbReference type="GO" id="GO:0016757">
    <property type="term" value="F:glycosyltransferase activity"/>
    <property type="evidence" value="ECO:0007669"/>
    <property type="project" value="UniProtKB-KW"/>
</dbReference>
<accession>A0A3B0Z9R9</accession>
<dbReference type="PANTHER" id="PTHR48090:SF7">
    <property type="entry name" value="RFBJ PROTEIN"/>
    <property type="match status" value="1"/>
</dbReference>
<gene>
    <name evidence="2" type="ORF">MNBD_GAMMA12-1445</name>
</gene>
<dbReference type="EMBL" id="UOFL01000131">
    <property type="protein sequence ID" value="VAW77426.1"/>
    <property type="molecule type" value="Genomic_DNA"/>
</dbReference>
<feature type="domain" description="Glycosyltransferase 2-like" evidence="1">
    <location>
        <begin position="32"/>
        <end position="185"/>
    </location>
</feature>
<dbReference type="Gene3D" id="3.90.550.10">
    <property type="entry name" value="Spore Coat Polysaccharide Biosynthesis Protein SpsA, Chain A"/>
    <property type="match status" value="1"/>
</dbReference>
<proteinExistence type="predicted"/>
<dbReference type="SUPFAM" id="SSF53448">
    <property type="entry name" value="Nucleotide-diphospho-sugar transferases"/>
    <property type="match status" value="1"/>
</dbReference>
<organism evidence="2">
    <name type="scientific">hydrothermal vent metagenome</name>
    <dbReference type="NCBI Taxonomy" id="652676"/>
    <lineage>
        <taxon>unclassified sequences</taxon>
        <taxon>metagenomes</taxon>
        <taxon>ecological metagenomes</taxon>
    </lineage>
</organism>
<keyword evidence="2" id="KW-0328">Glycosyltransferase</keyword>
<evidence type="ECO:0000313" key="2">
    <source>
        <dbReference type="EMBL" id="VAW77426.1"/>
    </source>
</evidence>
<dbReference type="CDD" id="cd00761">
    <property type="entry name" value="Glyco_tranf_GTA_type"/>
    <property type="match status" value="1"/>
</dbReference>
<keyword evidence="2" id="KW-0808">Transferase</keyword>
<protein>
    <submittedName>
        <fullName evidence="2">Glucosyl-3-phosphoglycerate synthase</fullName>
        <ecNumber evidence="2">2.4.1.266</ecNumber>
    </submittedName>
</protein>
<dbReference type="InterPro" id="IPR029044">
    <property type="entry name" value="Nucleotide-diphossugar_trans"/>
</dbReference>
<sequence>MQIEQICKKTAITIETNNLRGGDDVELVTRSLNRLIEHLQSQTIGLHQLAQVVITHDGLPKETCQSIEQLAGYKIDFVQIEDSTGYYEAKNIGFDATNKDNCDYVVFADSDCIPDKHWLEQILLPFSKHPETSVVAGRTSYPANLVGTALTTLDFMYFRNALGANTTSNFYANNVVFRRDVFERYRYQTISGMYRGHCQVMGMHLINDGVPIIYTALAHTQHRLPDTRRQALKLRWIRGQDSVELTPHIIHTHIHRRWRWLARSGPIGPLCVMFGRLGYSLKALNRQDMPMVKGVRRLTAYGFIIGFSLVDTLGAFARSIGINTVGRAAADAKSLSYHGQ</sequence>
<name>A0A3B0Z9R9_9ZZZZ</name>
<dbReference type="EC" id="2.4.1.266" evidence="2"/>
<evidence type="ECO:0000259" key="1">
    <source>
        <dbReference type="Pfam" id="PF00535"/>
    </source>
</evidence>
<dbReference type="PANTHER" id="PTHR48090">
    <property type="entry name" value="UNDECAPRENYL-PHOSPHATE 4-DEOXY-4-FORMAMIDO-L-ARABINOSE TRANSFERASE-RELATED"/>
    <property type="match status" value="1"/>
</dbReference>
<dbReference type="AlphaFoldDB" id="A0A3B0Z9R9"/>
<dbReference type="InterPro" id="IPR050256">
    <property type="entry name" value="Glycosyltransferase_2"/>
</dbReference>
<dbReference type="Pfam" id="PF00535">
    <property type="entry name" value="Glycos_transf_2"/>
    <property type="match status" value="1"/>
</dbReference>
<dbReference type="InterPro" id="IPR001173">
    <property type="entry name" value="Glyco_trans_2-like"/>
</dbReference>